<reference evidence="2 3" key="1">
    <citation type="submission" date="2019-03" db="EMBL/GenBank/DDBJ databases">
        <title>Subsurface microbial communities from deep shales in Ohio and West Virginia, USA.</title>
        <authorList>
            <person name="Wrighton K."/>
        </authorList>
    </citation>
    <scope>NUCLEOTIDE SEQUENCE [LARGE SCALE GENOMIC DNA]</scope>
    <source>
        <strain evidence="2 3">MSL 6dP</strain>
    </source>
</reference>
<dbReference type="AlphaFoldDB" id="A0A4R8GY75"/>
<feature type="transmembrane region" description="Helical" evidence="1">
    <location>
        <begin position="6"/>
        <end position="27"/>
    </location>
</feature>
<dbReference type="RefSeq" id="WP_018249985.1">
    <property type="nucleotide sequence ID" value="NZ_SOEG01000015.1"/>
</dbReference>
<evidence type="ECO:0000313" key="3">
    <source>
        <dbReference type="Proteomes" id="UP000295832"/>
    </source>
</evidence>
<keyword evidence="1" id="KW-0472">Membrane</keyword>
<proteinExistence type="predicted"/>
<protein>
    <recommendedName>
        <fullName evidence="4">MetS family NSS transporter small subunit</fullName>
    </recommendedName>
</protein>
<evidence type="ECO:0008006" key="4">
    <source>
        <dbReference type="Google" id="ProtNLM"/>
    </source>
</evidence>
<comment type="caution">
    <text evidence="2">The sequence shown here is derived from an EMBL/GenBank/DDBJ whole genome shotgun (WGS) entry which is preliminary data.</text>
</comment>
<keyword evidence="1" id="KW-1133">Transmembrane helix</keyword>
<keyword evidence="1" id="KW-0812">Transmembrane</keyword>
<keyword evidence="3" id="KW-1185">Reference proteome</keyword>
<dbReference type="STRING" id="926561.GCA_000379025_02851"/>
<evidence type="ECO:0000256" key="1">
    <source>
        <dbReference type="SAM" id="Phobius"/>
    </source>
</evidence>
<dbReference type="Proteomes" id="UP000295832">
    <property type="component" value="Unassembled WGS sequence"/>
</dbReference>
<dbReference type="EMBL" id="SOEG01000015">
    <property type="protein sequence ID" value="TDX51192.1"/>
    <property type="molecule type" value="Genomic_DNA"/>
</dbReference>
<sequence>MSAGAMGMLAFGVTVLFGGLAVCLNIAMKNN</sequence>
<evidence type="ECO:0000313" key="2">
    <source>
        <dbReference type="EMBL" id="TDX51192.1"/>
    </source>
</evidence>
<name>A0A4R8GY75_9FIRM</name>
<dbReference type="NCBIfam" id="NF033493">
    <property type="entry name" value="MetS_like_NSS"/>
    <property type="match status" value="1"/>
</dbReference>
<gene>
    <name evidence="2" type="ORF">C7959_11568</name>
</gene>
<organism evidence="2 3">
    <name type="scientific">Orenia marismortui</name>
    <dbReference type="NCBI Taxonomy" id="46469"/>
    <lineage>
        <taxon>Bacteria</taxon>
        <taxon>Bacillati</taxon>
        <taxon>Bacillota</taxon>
        <taxon>Clostridia</taxon>
        <taxon>Halanaerobiales</taxon>
        <taxon>Halobacteroidaceae</taxon>
        <taxon>Orenia</taxon>
    </lineage>
</organism>
<accession>A0A4R8GY75</accession>